<dbReference type="GO" id="GO:0030170">
    <property type="term" value="F:pyridoxal phosphate binding"/>
    <property type="evidence" value="ECO:0007669"/>
    <property type="project" value="InterPro"/>
</dbReference>
<dbReference type="Proteomes" id="UP001174909">
    <property type="component" value="Unassembled WGS sequence"/>
</dbReference>
<evidence type="ECO:0000256" key="5">
    <source>
        <dbReference type="ARBA" id="ARBA00022898"/>
    </source>
</evidence>
<accession>A0AA35SLV0</accession>
<evidence type="ECO:0000313" key="7">
    <source>
        <dbReference type="EMBL" id="CAI8030981.1"/>
    </source>
</evidence>
<gene>
    <name evidence="7" type="ORF">GBAR_LOCUS17574</name>
</gene>
<dbReference type="PANTHER" id="PTHR46383:SF2">
    <property type="entry name" value="AMINOTRANSFERASE"/>
    <property type="match status" value="1"/>
</dbReference>
<name>A0AA35SLV0_GEOBA</name>
<keyword evidence="8" id="KW-1185">Reference proteome</keyword>
<dbReference type="AlphaFoldDB" id="A0AA35SLV0"/>
<dbReference type="Gene3D" id="3.40.640.10">
    <property type="entry name" value="Type I PLP-dependent aspartate aminotransferase-like (Major domain)"/>
    <property type="match status" value="1"/>
</dbReference>
<dbReference type="PROSITE" id="PS00105">
    <property type="entry name" value="AA_TRANSFER_CLASS_1"/>
    <property type="match status" value="1"/>
</dbReference>
<reference evidence="7" key="1">
    <citation type="submission" date="2023-03" db="EMBL/GenBank/DDBJ databases">
        <authorList>
            <person name="Steffen K."/>
            <person name="Cardenas P."/>
        </authorList>
    </citation>
    <scope>NUCLEOTIDE SEQUENCE</scope>
</reference>
<dbReference type="EMBL" id="CASHTH010002512">
    <property type="protein sequence ID" value="CAI8030981.1"/>
    <property type="molecule type" value="Genomic_DNA"/>
</dbReference>
<dbReference type="PANTHER" id="PTHR46383">
    <property type="entry name" value="ASPARTATE AMINOTRANSFERASE"/>
    <property type="match status" value="1"/>
</dbReference>
<organism evidence="7 8">
    <name type="scientific">Geodia barretti</name>
    <name type="common">Barrett's horny sponge</name>
    <dbReference type="NCBI Taxonomy" id="519541"/>
    <lineage>
        <taxon>Eukaryota</taxon>
        <taxon>Metazoa</taxon>
        <taxon>Porifera</taxon>
        <taxon>Demospongiae</taxon>
        <taxon>Heteroscleromorpha</taxon>
        <taxon>Tetractinellida</taxon>
        <taxon>Astrophorina</taxon>
        <taxon>Geodiidae</taxon>
        <taxon>Geodia</taxon>
    </lineage>
</organism>
<evidence type="ECO:0000256" key="2">
    <source>
        <dbReference type="ARBA" id="ARBA00007441"/>
    </source>
</evidence>
<comment type="similarity">
    <text evidence="2">Belongs to the class-I pyridoxal-phosphate-dependent aminotransferase family.</text>
</comment>
<dbReference type="GO" id="GO:0006520">
    <property type="term" value="P:amino acid metabolic process"/>
    <property type="evidence" value="ECO:0007669"/>
    <property type="project" value="InterPro"/>
</dbReference>
<keyword evidence="3 7" id="KW-0032">Aminotransferase</keyword>
<feature type="domain" description="Aminotransferase class I/classII large" evidence="6">
    <location>
        <begin position="42"/>
        <end position="375"/>
    </location>
</feature>
<keyword evidence="5" id="KW-0663">Pyridoxal phosphate</keyword>
<dbReference type="GO" id="GO:0008483">
    <property type="term" value="F:transaminase activity"/>
    <property type="evidence" value="ECO:0007669"/>
    <property type="project" value="UniProtKB-KW"/>
</dbReference>
<dbReference type="InterPro" id="IPR004839">
    <property type="entry name" value="Aminotransferase_I/II_large"/>
</dbReference>
<dbReference type="InterPro" id="IPR015421">
    <property type="entry name" value="PyrdxlP-dep_Trfase_major"/>
</dbReference>
<dbReference type="PRINTS" id="PR00753">
    <property type="entry name" value="ACCSYNTHASE"/>
</dbReference>
<protein>
    <submittedName>
        <fullName evidence="7">Valine--pyruvate aminotransferase</fullName>
    </submittedName>
</protein>
<dbReference type="InterPro" id="IPR050596">
    <property type="entry name" value="AspAT/PAT-like"/>
</dbReference>
<dbReference type="CDD" id="cd00609">
    <property type="entry name" value="AAT_like"/>
    <property type="match status" value="1"/>
</dbReference>
<evidence type="ECO:0000259" key="6">
    <source>
        <dbReference type="Pfam" id="PF00155"/>
    </source>
</evidence>
<evidence type="ECO:0000256" key="4">
    <source>
        <dbReference type="ARBA" id="ARBA00022679"/>
    </source>
</evidence>
<comment type="caution">
    <text evidence="7">The sequence shown here is derived from an EMBL/GenBank/DDBJ whole genome shotgun (WGS) entry which is preliminary data.</text>
</comment>
<evidence type="ECO:0000313" key="8">
    <source>
        <dbReference type="Proteomes" id="UP001174909"/>
    </source>
</evidence>
<evidence type="ECO:0000256" key="1">
    <source>
        <dbReference type="ARBA" id="ARBA00001933"/>
    </source>
</evidence>
<sequence>MAASRRAAVAPFFAMEILKAATARAAEGARVFHMETGEPGSGAPKPVLDAAQAVLAAEKIGYTEARGVLPLRERIAVYYEERYGFAPPVERIVVTTGASAGLMLAFLAAFDVGERVALANPGYPAYRNTLQALGLEPVLLPTTAETRFQPTVAMLEALEKPIQGLIVASPSNPTGTMLPRRTLEAVAAFCDGRGIRVVSDEIYHGITYGEPAASVAAFSESAVVINGFSKYFAMTGWRLGWMVVPDDLARAVERLTQNLFISPPALSQRAALVAFDCQDELEANVARYARNRSIVQRALPAAGFGALAPCDGAFYAYADVSGLTRDSEAFCRRMLAECGVAATPGIDFDTERGRAFVRFSYAGATEEVEGACAALERWLTPTG</sequence>
<comment type="cofactor">
    <cofactor evidence="1">
        <name>pyridoxal 5'-phosphate</name>
        <dbReference type="ChEBI" id="CHEBI:597326"/>
    </cofactor>
</comment>
<proteinExistence type="inferred from homology"/>
<keyword evidence="4" id="KW-0808">Transferase</keyword>
<dbReference type="SUPFAM" id="SSF53383">
    <property type="entry name" value="PLP-dependent transferases"/>
    <property type="match status" value="1"/>
</dbReference>
<evidence type="ECO:0000256" key="3">
    <source>
        <dbReference type="ARBA" id="ARBA00022576"/>
    </source>
</evidence>
<dbReference type="InterPro" id="IPR015424">
    <property type="entry name" value="PyrdxlP-dep_Trfase"/>
</dbReference>
<dbReference type="Pfam" id="PF00155">
    <property type="entry name" value="Aminotran_1_2"/>
    <property type="match status" value="1"/>
</dbReference>
<dbReference type="InterPro" id="IPR004838">
    <property type="entry name" value="NHTrfase_class1_PyrdxlP-BS"/>
</dbReference>